<keyword evidence="5" id="KW-0732">Signal</keyword>
<dbReference type="PANTHER" id="PTHR30069:SF29">
    <property type="entry name" value="HEMOGLOBIN AND HEMOGLOBIN-HAPTOGLOBIN-BINDING PROTEIN 1-RELATED"/>
    <property type="match status" value="1"/>
</dbReference>
<proteinExistence type="inferred from homology"/>
<dbReference type="InterPro" id="IPR036942">
    <property type="entry name" value="Beta-barrel_TonB_sf"/>
</dbReference>
<dbReference type="EMBL" id="JADEWZ010000029">
    <property type="protein sequence ID" value="MBE9117713.1"/>
    <property type="molecule type" value="Genomic_DNA"/>
</dbReference>
<reference evidence="15" key="1">
    <citation type="submission" date="2020-10" db="EMBL/GenBank/DDBJ databases">
        <authorList>
            <person name="Castelo-Branco R."/>
            <person name="Eusebio N."/>
            <person name="Adriana R."/>
            <person name="Vieira A."/>
            <person name="Brugerolle De Fraissinette N."/>
            <person name="Rezende De Castro R."/>
            <person name="Schneider M.P."/>
            <person name="Vasconcelos V."/>
            <person name="Leao P.N."/>
        </authorList>
    </citation>
    <scope>NUCLEOTIDE SEQUENCE</scope>
    <source>
        <strain evidence="15">LEGE 07157</strain>
    </source>
</reference>
<dbReference type="InterPro" id="IPR010949">
    <property type="entry name" value="TonB_Hb/transfer/lactofer_rcpt"/>
</dbReference>
<evidence type="ECO:0000259" key="14">
    <source>
        <dbReference type="Pfam" id="PF07715"/>
    </source>
</evidence>
<evidence type="ECO:0000256" key="7">
    <source>
        <dbReference type="ARBA" id="ARBA00023136"/>
    </source>
</evidence>
<keyword evidence="2 10" id="KW-0813">Transport</keyword>
<dbReference type="InterPro" id="IPR011276">
    <property type="entry name" value="TonB_haem/Hb_rcpt"/>
</dbReference>
<dbReference type="GO" id="GO:0015232">
    <property type="term" value="F:heme transmembrane transporter activity"/>
    <property type="evidence" value="ECO:0007669"/>
    <property type="project" value="InterPro"/>
</dbReference>
<dbReference type="NCBIfam" id="TIGR01785">
    <property type="entry name" value="TonB-hemin"/>
    <property type="match status" value="1"/>
</dbReference>
<evidence type="ECO:0000256" key="6">
    <source>
        <dbReference type="ARBA" id="ARBA00023077"/>
    </source>
</evidence>
<evidence type="ECO:0000256" key="12">
    <source>
        <dbReference type="SAM" id="MobiDB-lite"/>
    </source>
</evidence>
<keyword evidence="8 15" id="KW-0675">Receptor</keyword>
<evidence type="ECO:0000256" key="11">
    <source>
        <dbReference type="RuleBase" id="RU003357"/>
    </source>
</evidence>
<dbReference type="Gene3D" id="2.40.170.20">
    <property type="entry name" value="TonB-dependent receptor, beta-barrel domain"/>
    <property type="match status" value="1"/>
</dbReference>
<evidence type="ECO:0000256" key="3">
    <source>
        <dbReference type="ARBA" id="ARBA00022452"/>
    </source>
</evidence>
<evidence type="ECO:0000313" key="16">
    <source>
        <dbReference type="Proteomes" id="UP000654482"/>
    </source>
</evidence>
<sequence length="817" mass="91859">MKFSFDPYCSRISPILKLIACQPRNIWLYVLLFSPFLISSTARAIPLEETQHIPQLQEIDFPETSAELLTQDLPTFEESPEEEIEEETEEEEEEEQETNPSEIFIDPEADLIFTITGTRTLRPLRQSPATITVIEFDEIETNLVQDLDDLIRYEPGVSTSGDPRRYGFQDFNIRGIDGNRVLIQVDGVRLPESFDFGSTQLGRDYIDPETLKRVEIIRGPASTLYGSDSIGGVVSFFTKDPADFLEEEGDDAAVSVKLAYDGVDHGFAETVTASGRLGQLEGLLIYTRRDGYEAQINSDRAPNPQTSETNSWLAKLVYNANEFHTFKLTGEFLYRELETDVLSSQGVLFFGRNFGRRTDSLLSRDKVTRDRYTLSYEFNNPDSTNFFQILRTQIYYQDAQSTEQSTEIRRSTPPFATGRANRLRFRDSRFQNSTFGGDLQLESNFNTGDLTHRLIYGFEISNTRTSRLRNGFQETIGFPGRIGSRTNRVGPDAFPVKDIADTDNFRFGIYLQDEIKWGNLTLIPGIRYDAYRLSPDPDPIFESSAGAFQPSEFSDSAISPRIGLVYDVNEELTVYAQYARGFRAPTAEDINPAFTNPGLYRVIPNPDLQAESSNSFEVGVRGDYSGVDFSVSGYYNTYNNFIDTFGRTIPTPGLAVGSFQTVNRGNVRIYGVEGKAEVDLGSGFSILASTSYTVGDDLDSDIPLSSIDPFTLVTGLRYRDPEEIWGIDLIGTYAGRPRLPVTTDLPNPFVPDSYFTLDLIGYYKVSSNVSLNVGVFNLLNQKYWRRGDVRGLAEDNRDLDLFVQPGISVSAGIKFSF</sequence>
<evidence type="ECO:0000313" key="15">
    <source>
        <dbReference type="EMBL" id="MBE9117713.1"/>
    </source>
</evidence>
<dbReference type="AlphaFoldDB" id="A0A8J7DYQ1"/>
<dbReference type="GO" id="GO:0009279">
    <property type="term" value="C:cell outer membrane"/>
    <property type="evidence" value="ECO:0007669"/>
    <property type="project" value="UniProtKB-SubCell"/>
</dbReference>
<evidence type="ECO:0000256" key="8">
    <source>
        <dbReference type="ARBA" id="ARBA00023170"/>
    </source>
</evidence>
<keyword evidence="6 11" id="KW-0798">TonB box</keyword>
<protein>
    <submittedName>
        <fullName evidence="15">TonB-dependent hemoglobin/transferrin/lactoferrin family receptor</fullName>
    </submittedName>
</protein>
<feature type="compositionally biased region" description="Acidic residues" evidence="12">
    <location>
        <begin position="78"/>
        <end position="97"/>
    </location>
</feature>
<dbReference type="InterPro" id="IPR039426">
    <property type="entry name" value="TonB-dep_rcpt-like"/>
</dbReference>
<dbReference type="InterPro" id="IPR037066">
    <property type="entry name" value="Plug_dom_sf"/>
</dbReference>
<keyword evidence="16" id="KW-1185">Reference proteome</keyword>
<gene>
    <name evidence="15" type="ORF">IQ249_17590</name>
</gene>
<dbReference type="InterPro" id="IPR012910">
    <property type="entry name" value="Plug_dom"/>
</dbReference>
<name>A0A8J7DYQ1_9CYAN</name>
<dbReference type="CDD" id="cd01347">
    <property type="entry name" value="ligand_gated_channel"/>
    <property type="match status" value="1"/>
</dbReference>
<accession>A0A8J7DYQ1</accession>
<dbReference type="GO" id="GO:0044718">
    <property type="term" value="P:siderophore transmembrane transport"/>
    <property type="evidence" value="ECO:0007669"/>
    <property type="project" value="TreeGrafter"/>
</dbReference>
<keyword evidence="9 10" id="KW-0998">Cell outer membrane</keyword>
<comment type="similarity">
    <text evidence="10 11">Belongs to the TonB-dependent receptor family.</text>
</comment>
<keyword evidence="3 10" id="KW-1134">Transmembrane beta strand</keyword>
<dbReference type="Pfam" id="PF07715">
    <property type="entry name" value="Plug"/>
    <property type="match status" value="1"/>
</dbReference>
<dbReference type="NCBIfam" id="TIGR01786">
    <property type="entry name" value="TonB-hemlactrns"/>
    <property type="match status" value="1"/>
</dbReference>
<dbReference type="Pfam" id="PF00593">
    <property type="entry name" value="TonB_dep_Rec_b-barrel"/>
    <property type="match status" value="1"/>
</dbReference>
<dbReference type="RefSeq" id="WP_194030800.1">
    <property type="nucleotide sequence ID" value="NZ_JADEWZ010000029.1"/>
</dbReference>
<evidence type="ECO:0000259" key="13">
    <source>
        <dbReference type="Pfam" id="PF00593"/>
    </source>
</evidence>
<dbReference type="SUPFAM" id="SSF56935">
    <property type="entry name" value="Porins"/>
    <property type="match status" value="1"/>
</dbReference>
<evidence type="ECO:0000256" key="10">
    <source>
        <dbReference type="PROSITE-ProRule" id="PRU01360"/>
    </source>
</evidence>
<dbReference type="Gene3D" id="2.170.130.10">
    <property type="entry name" value="TonB-dependent receptor, plug domain"/>
    <property type="match status" value="1"/>
</dbReference>
<dbReference type="InterPro" id="IPR000531">
    <property type="entry name" value="Beta-barrel_TonB"/>
</dbReference>
<evidence type="ECO:0000256" key="4">
    <source>
        <dbReference type="ARBA" id="ARBA00022692"/>
    </source>
</evidence>
<dbReference type="PROSITE" id="PS52016">
    <property type="entry name" value="TONB_DEPENDENT_REC_3"/>
    <property type="match status" value="1"/>
</dbReference>
<dbReference type="PANTHER" id="PTHR30069">
    <property type="entry name" value="TONB-DEPENDENT OUTER MEMBRANE RECEPTOR"/>
    <property type="match status" value="1"/>
</dbReference>
<evidence type="ECO:0000256" key="2">
    <source>
        <dbReference type="ARBA" id="ARBA00022448"/>
    </source>
</evidence>
<comment type="caution">
    <text evidence="15">The sequence shown here is derived from an EMBL/GenBank/DDBJ whole genome shotgun (WGS) entry which is preliminary data.</text>
</comment>
<feature type="domain" description="TonB-dependent receptor-like beta-barrel" evidence="13">
    <location>
        <begin position="348"/>
        <end position="778"/>
    </location>
</feature>
<organism evidence="15 16">
    <name type="scientific">Lusitaniella coriacea LEGE 07157</name>
    <dbReference type="NCBI Taxonomy" id="945747"/>
    <lineage>
        <taxon>Bacteria</taxon>
        <taxon>Bacillati</taxon>
        <taxon>Cyanobacteriota</taxon>
        <taxon>Cyanophyceae</taxon>
        <taxon>Spirulinales</taxon>
        <taxon>Lusitaniellaceae</taxon>
        <taxon>Lusitaniella</taxon>
    </lineage>
</organism>
<keyword evidence="4 10" id="KW-0812">Transmembrane</keyword>
<comment type="subcellular location">
    <subcellularLocation>
        <location evidence="1 10">Cell outer membrane</location>
        <topology evidence="1 10">Multi-pass membrane protein</topology>
    </subcellularLocation>
</comment>
<feature type="domain" description="TonB-dependent receptor plug" evidence="14">
    <location>
        <begin position="124"/>
        <end position="233"/>
    </location>
</feature>
<evidence type="ECO:0000256" key="1">
    <source>
        <dbReference type="ARBA" id="ARBA00004571"/>
    </source>
</evidence>
<keyword evidence="7 10" id="KW-0472">Membrane</keyword>
<feature type="region of interest" description="Disordered" evidence="12">
    <location>
        <begin position="72"/>
        <end position="103"/>
    </location>
</feature>
<evidence type="ECO:0000256" key="9">
    <source>
        <dbReference type="ARBA" id="ARBA00023237"/>
    </source>
</evidence>
<dbReference type="Proteomes" id="UP000654482">
    <property type="component" value="Unassembled WGS sequence"/>
</dbReference>
<evidence type="ECO:0000256" key="5">
    <source>
        <dbReference type="ARBA" id="ARBA00022729"/>
    </source>
</evidence>
<dbReference type="GO" id="GO:0015344">
    <property type="term" value="F:siderophore uptake transmembrane transporter activity"/>
    <property type="evidence" value="ECO:0007669"/>
    <property type="project" value="TreeGrafter"/>
</dbReference>